<gene>
    <name evidence="3" type="ORF">GCM10009754_52710</name>
</gene>
<organism evidence="3 4">
    <name type="scientific">Amycolatopsis minnesotensis</name>
    <dbReference type="NCBI Taxonomy" id="337894"/>
    <lineage>
        <taxon>Bacteria</taxon>
        <taxon>Bacillati</taxon>
        <taxon>Actinomycetota</taxon>
        <taxon>Actinomycetes</taxon>
        <taxon>Pseudonocardiales</taxon>
        <taxon>Pseudonocardiaceae</taxon>
        <taxon>Amycolatopsis</taxon>
    </lineage>
</organism>
<comment type="caution">
    <text evidence="3">The sequence shown here is derived from an EMBL/GenBank/DDBJ whole genome shotgun (WGS) entry which is preliminary data.</text>
</comment>
<dbReference type="PROSITE" id="PS50943">
    <property type="entry name" value="HTH_CROC1"/>
    <property type="match status" value="1"/>
</dbReference>
<evidence type="ECO:0000259" key="2">
    <source>
        <dbReference type="PROSITE" id="PS50943"/>
    </source>
</evidence>
<dbReference type="InterPro" id="IPR001387">
    <property type="entry name" value="Cro/C1-type_HTH"/>
</dbReference>
<dbReference type="Pfam" id="PF19054">
    <property type="entry name" value="DUF5753"/>
    <property type="match status" value="1"/>
</dbReference>
<dbReference type="SMART" id="SM00530">
    <property type="entry name" value="HTH_XRE"/>
    <property type="match status" value="1"/>
</dbReference>
<proteinExistence type="predicted"/>
<dbReference type="CDD" id="cd00093">
    <property type="entry name" value="HTH_XRE"/>
    <property type="match status" value="1"/>
</dbReference>
<dbReference type="SUPFAM" id="SSF47413">
    <property type="entry name" value="lambda repressor-like DNA-binding domains"/>
    <property type="match status" value="1"/>
</dbReference>
<dbReference type="Pfam" id="PF13560">
    <property type="entry name" value="HTH_31"/>
    <property type="match status" value="1"/>
</dbReference>
<accession>A0ABP5D0H9</accession>
<evidence type="ECO:0000313" key="4">
    <source>
        <dbReference type="Proteomes" id="UP001501116"/>
    </source>
</evidence>
<dbReference type="Proteomes" id="UP001501116">
    <property type="component" value="Unassembled WGS sequence"/>
</dbReference>
<keyword evidence="4" id="KW-1185">Reference proteome</keyword>
<protein>
    <submittedName>
        <fullName evidence="3">Helix-turn-helix transcriptional regulator</fullName>
    </submittedName>
</protein>
<feature type="domain" description="HTH cro/C1-type" evidence="2">
    <location>
        <begin position="33"/>
        <end position="90"/>
    </location>
</feature>
<dbReference type="EMBL" id="BAAANN010000022">
    <property type="protein sequence ID" value="GAA1971782.1"/>
    <property type="molecule type" value="Genomic_DNA"/>
</dbReference>
<dbReference type="InterPro" id="IPR043917">
    <property type="entry name" value="DUF5753"/>
</dbReference>
<reference evidence="4" key="1">
    <citation type="journal article" date="2019" name="Int. J. Syst. Evol. Microbiol.">
        <title>The Global Catalogue of Microorganisms (GCM) 10K type strain sequencing project: providing services to taxonomists for standard genome sequencing and annotation.</title>
        <authorList>
            <consortium name="The Broad Institute Genomics Platform"/>
            <consortium name="The Broad Institute Genome Sequencing Center for Infectious Disease"/>
            <person name="Wu L."/>
            <person name="Ma J."/>
        </authorList>
    </citation>
    <scope>NUCLEOTIDE SEQUENCE [LARGE SCALE GENOMIC DNA]</scope>
    <source>
        <strain evidence="4">JCM 14545</strain>
    </source>
</reference>
<evidence type="ECO:0000313" key="3">
    <source>
        <dbReference type="EMBL" id="GAA1971782.1"/>
    </source>
</evidence>
<evidence type="ECO:0000256" key="1">
    <source>
        <dbReference type="SAM" id="MobiDB-lite"/>
    </source>
</evidence>
<feature type="region of interest" description="Disordered" evidence="1">
    <location>
        <begin position="1"/>
        <end position="21"/>
    </location>
</feature>
<dbReference type="Gene3D" id="1.10.260.40">
    <property type="entry name" value="lambda repressor-like DNA-binding domains"/>
    <property type="match status" value="1"/>
</dbReference>
<name>A0ABP5D0H9_9PSEU</name>
<dbReference type="InterPro" id="IPR010982">
    <property type="entry name" value="Lambda_DNA-bd_dom_sf"/>
</dbReference>
<sequence>MQVNPSMLSTTKGATVPATPGPGVRRRYVGKTLRRLREACDMRVSAVAKKLGISQPSLTRIENGRNAIMARHVYKLCEIYSVSKRDTDRLIRLAEESRERGWWESYSDVISDWFEIYASLEADADQILIYESEFVPGLFQTSGYIRAGFQAGNPEASEAAGHRVVDLRQARQLRLQDHDITALVNEGAVRRVVGGPDVMRNQLEYLITVIEKQHANIQIVPFSAGAHAAMGGPFYMLKFPDVDEIDLVHVENERGGMYFERSSDLLRYADVFARTQQVALSPTDSVALLRKIAQEM</sequence>
<feature type="compositionally biased region" description="Polar residues" evidence="1">
    <location>
        <begin position="1"/>
        <end position="13"/>
    </location>
</feature>